<keyword evidence="2" id="KW-1185">Reference proteome</keyword>
<protein>
    <submittedName>
        <fullName evidence="1">Uncharacterized protein</fullName>
    </submittedName>
</protein>
<sequence>PIVDRNDLHDPRENFKNAHARVGPHTRVVYTPRLALPVRPTRLGPKPIRLCGIPVWAHTPMWPTRPIWPSPVWPTWPHSHHHMAMSSAWPHILQTHGHVSHTINYKAMHMPVWRR</sequence>
<name>A0A9D4AIL5_9ROSI</name>
<evidence type="ECO:0000313" key="1">
    <source>
        <dbReference type="EMBL" id="KAH1121580.1"/>
    </source>
</evidence>
<feature type="non-terminal residue" evidence="1">
    <location>
        <position position="1"/>
    </location>
</feature>
<reference evidence="1 2" key="1">
    <citation type="journal article" date="2021" name="Plant Biotechnol. J.">
        <title>Multi-omics assisted identification of the key and species-specific regulatory components of drought-tolerant mechanisms in Gossypium stocksii.</title>
        <authorList>
            <person name="Yu D."/>
            <person name="Ke L."/>
            <person name="Zhang D."/>
            <person name="Wu Y."/>
            <person name="Sun Y."/>
            <person name="Mei J."/>
            <person name="Sun J."/>
            <person name="Sun Y."/>
        </authorList>
    </citation>
    <scope>NUCLEOTIDE SEQUENCE [LARGE SCALE GENOMIC DNA]</scope>
    <source>
        <strain evidence="2">cv. E1</strain>
        <tissue evidence="1">Leaf</tissue>
    </source>
</reference>
<evidence type="ECO:0000313" key="2">
    <source>
        <dbReference type="Proteomes" id="UP000828251"/>
    </source>
</evidence>
<proteinExistence type="predicted"/>
<dbReference type="AlphaFoldDB" id="A0A9D4AIL5"/>
<dbReference type="EMBL" id="JAIQCV010000002">
    <property type="protein sequence ID" value="KAH1121580.1"/>
    <property type="molecule type" value="Genomic_DNA"/>
</dbReference>
<dbReference type="Proteomes" id="UP000828251">
    <property type="component" value="Unassembled WGS sequence"/>
</dbReference>
<accession>A0A9D4AIL5</accession>
<comment type="caution">
    <text evidence="1">The sequence shown here is derived from an EMBL/GenBank/DDBJ whole genome shotgun (WGS) entry which is preliminary data.</text>
</comment>
<gene>
    <name evidence="1" type="ORF">J1N35_004740</name>
</gene>
<organism evidence="1 2">
    <name type="scientific">Gossypium stocksii</name>
    <dbReference type="NCBI Taxonomy" id="47602"/>
    <lineage>
        <taxon>Eukaryota</taxon>
        <taxon>Viridiplantae</taxon>
        <taxon>Streptophyta</taxon>
        <taxon>Embryophyta</taxon>
        <taxon>Tracheophyta</taxon>
        <taxon>Spermatophyta</taxon>
        <taxon>Magnoliopsida</taxon>
        <taxon>eudicotyledons</taxon>
        <taxon>Gunneridae</taxon>
        <taxon>Pentapetalae</taxon>
        <taxon>rosids</taxon>
        <taxon>malvids</taxon>
        <taxon>Malvales</taxon>
        <taxon>Malvaceae</taxon>
        <taxon>Malvoideae</taxon>
        <taxon>Gossypium</taxon>
    </lineage>
</organism>